<dbReference type="SUPFAM" id="SSF81301">
    <property type="entry name" value="Nucleotidyltransferase"/>
    <property type="match status" value="1"/>
</dbReference>
<dbReference type="Pfam" id="PF04607">
    <property type="entry name" value="RelA_SpoT"/>
    <property type="match status" value="1"/>
</dbReference>
<dbReference type="GO" id="GO:0015970">
    <property type="term" value="P:guanosine tetraphosphate biosynthetic process"/>
    <property type="evidence" value="ECO:0007669"/>
    <property type="project" value="UniProtKB-UniPathway"/>
</dbReference>
<dbReference type="Gene3D" id="3.30.460.10">
    <property type="entry name" value="Beta Polymerase, domain 2"/>
    <property type="match status" value="1"/>
</dbReference>
<dbReference type="Gene3D" id="1.10.287.860">
    <property type="entry name" value="Nucleotidyltransferase"/>
    <property type="match status" value="1"/>
</dbReference>
<dbReference type="UniPathway" id="UPA00908">
    <property type="reaction ID" value="UER00884"/>
</dbReference>
<sequence length="363" mass="42507">MIDTLDTIMSEYYQNMEIYKKLQRDVGEIITTLIEVNHIKISNMTLRIKSEEALKNKVISKAKYNHLDEITDILGCRIVTLFESDVDRIFDLIDKTFEVVEIVDKRKKHKVNNIEFGYTSLHLVVKFTDDRCQLVEYQKYQDILFEIQLRTVLQHAWAEVEHGLGYKSFYEPPMEIKRKLNRLAATLEILDEEFENIRYEITLYNQSLDKEEKVLKTDINKDSLIAYVNSSPVLNDMAQAIADKFNYRIVRDPHLISQQKLVAKMNFYGYQYINELNEDILKHKDTIQTIGEELSSHINYDSPTLNLYSTLMWFSFIPVIKNLIAGHGASSEEILDDVILETFRNSSLSIFDVFNQKKMNAQS</sequence>
<comment type="pathway">
    <text evidence="1">Purine metabolism; ppGpp biosynthesis; ppGpp from GTP: step 1/2.</text>
</comment>
<dbReference type="SMART" id="SM00954">
    <property type="entry name" value="RelA_SpoT"/>
    <property type="match status" value="1"/>
</dbReference>
<accession>A0A7W8H9P2</accession>
<dbReference type="GO" id="GO:0016740">
    <property type="term" value="F:transferase activity"/>
    <property type="evidence" value="ECO:0007669"/>
    <property type="project" value="UniProtKB-KW"/>
</dbReference>
<gene>
    <name evidence="3" type="ORF">HNP82_001336</name>
</gene>
<name>A0A7W8H9P2_9FIRM</name>
<keyword evidence="3" id="KW-0808">Transferase</keyword>
<dbReference type="CDD" id="cd05399">
    <property type="entry name" value="NT_Rel-Spo_like"/>
    <property type="match status" value="1"/>
</dbReference>
<protein>
    <submittedName>
        <fullName evidence="3">PpGpp synthetase/RelA/SpoT-type nucleotidyltransferase</fullName>
    </submittedName>
</protein>
<dbReference type="AlphaFoldDB" id="A0A7W8H9P2"/>
<dbReference type="PANTHER" id="PTHR41773">
    <property type="entry name" value="GTP PYROPHOSPHATASE-RELATED"/>
    <property type="match status" value="1"/>
</dbReference>
<dbReference type="PANTHER" id="PTHR41773:SF1">
    <property type="entry name" value="RELA_SPOT DOMAIN-CONTAINING PROTEIN"/>
    <property type="match status" value="1"/>
</dbReference>
<keyword evidence="4" id="KW-1185">Reference proteome</keyword>
<feature type="domain" description="RelA/SpoT" evidence="2">
    <location>
        <begin position="46"/>
        <end position="172"/>
    </location>
</feature>
<evidence type="ECO:0000259" key="2">
    <source>
        <dbReference type="SMART" id="SM00954"/>
    </source>
</evidence>
<dbReference type="InterPro" id="IPR007685">
    <property type="entry name" value="RelA_SpoT"/>
</dbReference>
<evidence type="ECO:0000256" key="1">
    <source>
        <dbReference type="ARBA" id="ARBA00004976"/>
    </source>
</evidence>
<dbReference type="EMBL" id="JACHFW010000004">
    <property type="protein sequence ID" value="MBB5264225.1"/>
    <property type="molecule type" value="Genomic_DNA"/>
</dbReference>
<proteinExistence type="predicted"/>
<dbReference type="RefSeq" id="WP_183772744.1">
    <property type="nucleotide sequence ID" value="NZ_CAWVEG010000225.1"/>
</dbReference>
<evidence type="ECO:0000313" key="3">
    <source>
        <dbReference type="EMBL" id="MBB5264225.1"/>
    </source>
</evidence>
<organism evidence="3 4">
    <name type="scientific">Catenibacillus scindens</name>
    <dbReference type="NCBI Taxonomy" id="673271"/>
    <lineage>
        <taxon>Bacteria</taxon>
        <taxon>Bacillati</taxon>
        <taxon>Bacillota</taxon>
        <taxon>Clostridia</taxon>
        <taxon>Lachnospirales</taxon>
        <taxon>Lachnospiraceae</taxon>
        <taxon>Catenibacillus</taxon>
    </lineage>
</organism>
<evidence type="ECO:0000313" key="4">
    <source>
        <dbReference type="Proteomes" id="UP000543642"/>
    </source>
</evidence>
<comment type="caution">
    <text evidence="3">The sequence shown here is derived from an EMBL/GenBank/DDBJ whole genome shotgun (WGS) entry which is preliminary data.</text>
</comment>
<dbReference type="InterPro" id="IPR043519">
    <property type="entry name" value="NT_sf"/>
</dbReference>
<dbReference type="Proteomes" id="UP000543642">
    <property type="component" value="Unassembled WGS sequence"/>
</dbReference>
<reference evidence="3 4" key="1">
    <citation type="submission" date="2020-08" db="EMBL/GenBank/DDBJ databases">
        <title>Genomic Encyclopedia of Type Strains, Phase IV (KMG-IV): sequencing the most valuable type-strain genomes for metagenomic binning, comparative biology and taxonomic classification.</title>
        <authorList>
            <person name="Goeker M."/>
        </authorList>
    </citation>
    <scope>NUCLEOTIDE SEQUENCE [LARGE SCALE GENOMIC DNA]</scope>
    <source>
        <strain evidence="3 4">DSM 106146</strain>
    </source>
</reference>